<dbReference type="OrthoDB" id="2749329at2759"/>
<sequence>MRDSRRRYKELQRQVREAEEESNRNINSALVALGLDDIFEDDEDYEDQHTLQPNTPAAAISGPAQIEAGDDDSEEPPMEQTTIDTHLSDRHSDQSAEAQQVEAALVSPQDRIDAGREQRLRNAGLLPPEDVPQAPRNVAFDPQYGSRATTHPLDSGAHMGTQEPYTAQMSASQGPAYRTGRVDHTRDWRNPRRSMGLSTRVGWEPLTAPAGQNNDMVYTGPAYGPRDSITINRLLQMIDEMVGPAPIGDPPAYLKVAKLPPPKTYDGKDDLDALEVWLRGLLEYFNTLRIMGPELDRERVRILGQAVSGEAANWLYNTVQSPSREKKDWLFEEVVIAMYRRFIHKDLNLRAEQQYASLKYKASEGGVAALYERLLYTSVRLWERPTPYQLRSKFISALPDDIVQVMTVLNGLSPYETDITQLYQAAYAIEQSSQAMTARKQARELTRTGNSSSTTPKTSGEARPNPGVRTTMKKSSSSAPPQRNPNYKATSSFKKPSSGNRSANAPNQARSGPQSASVVRVDRSQKAPLKCYNCGQIGHFASDPKCPNFGKKPASGQRLFAQRVINDNSDQEDDPGVPENDPAADGAGDVVEAQEDAIEGVDEKDDGVYPSSDNDLEGSQYDPEGELYQSSGDDDGDYFGAMRIAPIEEESEPLRFHTMAVAPTKGYKQAWLLSARFALRYP</sequence>
<feature type="region of interest" description="Disordered" evidence="3">
    <location>
        <begin position="438"/>
        <end position="521"/>
    </location>
</feature>
<evidence type="ECO:0000313" key="5">
    <source>
        <dbReference type="EMBL" id="EIW51155.1"/>
    </source>
</evidence>
<dbReference type="GeneID" id="19417560"/>
<feature type="region of interest" description="Disordered" evidence="3">
    <location>
        <begin position="1"/>
        <end position="27"/>
    </location>
</feature>
<dbReference type="EMBL" id="JH712009">
    <property type="protein sequence ID" value="EIW51155.1"/>
    <property type="molecule type" value="Genomic_DNA"/>
</dbReference>
<feature type="region of interest" description="Disordered" evidence="3">
    <location>
        <begin position="568"/>
        <end position="587"/>
    </location>
</feature>
<dbReference type="KEGG" id="tvs:TRAVEDRAFT_54839"/>
<proteinExistence type="predicted"/>
<keyword evidence="6" id="KW-1185">Reference proteome</keyword>
<feature type="domain" description="CCHC-type" evidence="4">
    <location>
        <begin position="530"/>
        <end position="543"/>
    </location>
</feature>
<feature type="region of interest" description="Disordered" evidence="3">
    <location>
        <begin position="40"/>
        <end position="112"/>
    </location>
</feature>
<feature type="compositionally biased region" description="Basic and acidic residues" evidence="3">
    <location>
        <begin position="180"/>
        <end position="190"/>
    </location>
</feature>
<feature type="compositionally biased region" description="Basic and acidic residues" evidence="3">
    <location>
        <begin position="1"/>
        <end position="23"/>
    </location>
</feature>
<feature type="region of interest" description="Disordered" evidence="3">
    <location>
        <begin position="601"/>
        <end position="634"/>
    </location>
</feature>
<dbReference type="SMART" id="SM00343">
    <property type="entry name" value="ZnF_C2HC"/>
    <property type="match status" value="1"/>
</dbReference>
<evidence type="ECO:0000256" key="3">
    <source>
        <dbReference type="SAM" id="MobiDB-lite"/>
    </source>
</evidence>
<accession>R7S6H7</accession>
<dbReference type="Proteomes" id="UP000054317">
    <property type="component" value="Unassembled WGS sequence"/>
</dbReference>
<dbReference type="AlphaFoldDB" id="R7S6H7"/>
<feature type="compositionally biased region" description="Acidic residues" evidence="3">
    <location>
        <begin position="68"/>
        <end position="77"/>
    </location>
</feature>
<gene>
    <name evidence="5" type="ORF">TRAVEDRAFT_54839</name>
</gene>
<feature type="compositionally biased region" description="Polar residues" evidence="3">
    <location>
        <begin position="473"/>
        <end position="517"/>
    </location>
</feature>
<dbReference type="PROSITE" id="PS50158">
    <property type="entry name" value="ZF_CCHC"/>
    <property type="match status" value="1"/>
</dbReference>
<protein>
    <recommendedName>
        <fullName evidence="4">CCHC-type domain-containing protein</fullName>
    </recommendedName>
</protein>
<dbReference type="GO" id="GO:0006397">
    <property type="term" value="P:mRNA processing"/>
    <property type="evidence" value="ECO:0007669"/>
    <property type="project" value="UniProtKB-KW"/>
</dbReference>
<keyword evidence="2" id="KW-0863">Zinc-finger</keyword>
<evidence type="ECO:0000313" key="6">
    <source>
        <dbReference type="Proteomes" id="UP000054317"/>
    </source>
</evidence>
<dbReference type="GO" id="GO:0008270">
    <property type="term" value="F:zinc ion binding"/>
    <property type="evidence" value="ECO:0007669"/>
    <property type="project" value="UniProtKB-KW"/>
</dbReference>
<keyword evidence="2" id="KW-0862">Zinc</keyword>
<evidence type="ECO:0000256" key="1">
    <source>
        <dbReference type="ARBA" id="ARBA00022664"/>
    </source>
</evidence>
<organism evidence="5 6">
    <name type="scientific">Trametes versicolor (strain FP-101664)</name>
    <name type="common">White-rot fungus</name>
    <name type="synonym">Coriolus versicolor</name>
    <dbReference type="NCBI Taxonomy" id="717944"/>
    <lineage>
        <taxon>Eukaryota</taxon>
        <taxon>Fungi</taxon>
        <taxon>Dikarya</taxon>
        <taxon>Basidiomycota</taxon>
        <taxon>Agaricomycotina</taxon>
        <taxon>Agaricomycetes</taxon>
        <taxon>Polyporales</taxon>
        <taxon>Polyporaceae</taxon>
        <taxon>Trametes</taxon>
    </lineage>
</organism>
<dbReference type="GO" id="GO:0003676">
    <property type="term" value="F:nucleic acid binding"/>
    <property type="evidence" value="ECO:0007669"/>
    <property type="project" value="InterPro"/>
</dbReference>
<feature type="compositionally biased region" description="Polar residues" evidence="3">
    <location>
        <begin position="447"/>
        <end position="458"/>
    </location>
</feature>
<dbReference type="SUPFAM" id="SSF57756">
    <property type="entry name" value="Retrovirus zinc finger-like domains"/>
    <property type="match status" value="1"/>
</dbReference>
<dbReference type="OMA" id="LRFHTMA"/>
<keyword evidence="2" id="KW-0479">Metal-binding</keyword>
<reference evidence="6" key="1">
    <citation type="journal article" date="2012" name="Science">
        <title>The Paleozoic origin of enzymatic lignin decomposition reconstructed from 31 fungal genomes.</title>
        <authorList>
            <person name="Floudas D."/>
            <person name="Binder M."/>
            <person name="Riley R."/>
            <person name="Barry K."/>
            <person name="Blanchette R.A."/>
            <person name="Henrissat B."/>
            <person name="Martinez A.T."/>
            <person name="Otillar R."/>
            <person name="Spatafora J.W."/>
            <person name="Yadav J.S."/>
            <person name="Aerts A."/>
            <person name="Benoit I."/>
            <person name="Boyd A."/>
            <person name="Carlson A."/>
            <person name="Copeland A."/>
            <person name="Coutinho P.M."/>
            <person name="de Vries R.P."/>
            <person name="Ferreira P."/>
            <person name="Findley K."/>
            <person name="Foster B."/>
            <person name="Gaskell J."/>
            <person name="Glotzer D."/>
            <person name="Gorecki P."/>
            <person name="Heitman J."/>
            <person name="Hesse C."/>
            <person name="Hori C."/>
            <person name="Igarashi K."/>
            <person name="Jurgens J.A."/>
            <person name="Kallen N."/>
            <person name="Kersten P."/>
            <person name="Kohler A."/>
            <person name="Kuees U."/>
            <person name="Kumar T.K.A."/>
            <person name="Kuo A."/>
            <person name="LaButti K."/>
            <person name="Larrondo L.F."/>
            <person name="Lindquist E."/>
            <person name="Ling A."/>
            <person name="Lombard V."/>
            <person name="Lucas S."/>
            <person name="Lundell T."/>
            <person name="Martin R."/>
            <person name="McLaughlin D.J."/>
            <person name="Morgenstern I."/>
            <person name="Morin E."/>
            <person name="Murat C."/>
            <person name="Nagy L.G."/>
            <person name="Nolan M."/>
            <person name="Ohm R.A."/>
            <person name="Patyshakuliyeva A."/>
            <person name="Rokas A."/>
            <person name="Ruiz-Duenas F.J."/>
            <person name="Sabat G."/>
            <person name="Salamov A."/>
            <person name="Samejima M."/>
            <person name="Schmutz J."/>
            <person name="Slot J.C."/>
            <person name="St John F."/>
            <person name="Stenlid J."/>
            <person name="Sun H."/>
            <person name="Sun S."/>
            <person name="Syed K."/>
            <person name="Tsang A."/>
            <person name="Wiebenga A."/>
            <person name="Young D."/>
            <person name="Pisabarro A."/>
            <person name="Eastwood D.C."/>
            <person name="Martin F."/>
            <person name="Cullen D."/>
            <person name="Grigoriev I.V."/>
            <person name="Hibbett D.S."/>
        </authorList>
    </citation>
    <scope>NUCLEOTIDE SEQUENCE [LARGE SCALE GENOMIC DNA]</scope>
    <source>
        <strain evidence="6">FP-101664</strain>
    </source>
</reference>
<name>R7S6H7_TRAVS</name>
<keyword evidence="1" id="KW-0507">mRNA processing</keyword>
<dbReference type="InterPro" id="IPR036875">
    <property type="entry name" value="Znf_CCHC_sf"/>
</dbReference>
<dbReference type="RefSeq" id="XP_008045960.1">
    <property type="nucleotide sequence ID" value="XM_008047769.1"/>
</dbReference>
<evidence type="ECO:0000259" key="4">
    <source>
        <dbReference type="PROSITE" id="PS50158"/>
    </source>
</evidence>
<evidence type="ECO:0000256" key="2">
    <source>
        <dbReference type="PROSITE-ProRule" id="PRU00047"/>
    </source>
</evidence>
<feature type="compositionally biased region" description="Polar residues" evidence="3">
    <location>
        <begin position="163"/>
        <end position="173"/>
    </location>
</feature>
<dbReference type="Pfam" id="PF00098">
    <property type="entry name" value="zf-CCHC"/>
    <property type="match status" value="1"/>
</dbReference>
<dbReference type="InterPro" id="IPR001878">
    <property type="entry name" value="Znf_CCHC"/>
</dbReference>
<feature type="region of interest" description="Disordered" evidence="3">
    <location>
        <begin position="141"/>
        <end position="195"/>
    </location>
</feature>